<keyword evidence="2" id="KW-1185">Reference proteome</keyword>
<accession>A0ACB9A6Y5</accession>
<sequence length="447" mass="50155">MGSYYGSSSTRGLWKRHLGGVIFGSNETTINECLCKKLFGQFLFGKRTLLGIFEAASSGQMNIDPCAWTCEGSQKTLYPAQVQIRVKLQCKVLTENQFKPIIIDNYYTSNHLWFELDRAQTNRLLSLLSSLAFSYPRTTLTPNNTTKRASFFPSVEFVSSHLKSAKNFPVSIQQTKTFSTLTDKDVICMRLKELTLNRKLVAPLSADCKDESVVSRLTMKKKEDSLSISSKTHPMISQLILKVGELMASKATQKAKINHLEEKMAFFQQKLAKAQTEIKKLKGICNMSELETCVSLQEYNDLKANEVSLADDPILLVGGYGGGSWLSSLDCYSPSQNLTKSLNPMNTERCYVAVSKLDGELYVFGGGICGQWFDTGSSPCFPKALGDVNLDEKEGLRQSEEIEGRKGRLRSKPVQIICRFSFPIRIWKQCEQSINNYLLHINLTILL</sequence>
<organism evidence="1 2">
    <name type="scientific">Smallanthus sonchifolius</name>
    <dbReference type="NCBI Taxonomy" id="185202"/>
    <lineage>
        <taxon>Eukaryota</taxon>
        <taxon>Viridiplantae</taxon>
        <taxon>Streptophyta</taxon>
        <taxon>Embryophyta</taxon>
        <taxon>Tracheophyta</taxon>
        <taxon>Spermatophyta</taxon>
        <taxon>Magnoliopsida</taxon>
        <taxon>eudicotyledons</taxon>
        <taxon>Gunneridae</taxon>
        <taxon>Pentapetalae</taxon>
        <taxon>asterids</taxon>
        <taxon>campanulids</taxon>
        <taxon>Asterales</taxon>
        <taxon>Asteraceae</taxon>
        <taxon>Asteroideae</taxon>
        <taxon>Heliantheae alliance</taxon>
        <taxon>Millerieae</taxon>
        <taxon>Smallanthus</taxon>
    </lineage>
</organism>
<protein>
    <submittedName>
        <fullName evidence="1">Uncharacterized protein</fullName>
    </submittedName>
</protein>
<dbReference type="EMBL" id="CM042042">
    <property type="protein sequence ID" value="KAI3705628.1"/>
    <property type="molecule type" value="Genomic_DNA"/>
</dbReference>
<name>A0ACB9A6Y5_9ASTR</name>
<proteinExistence type="predicted"/>
<dbReference type="Proteomes" id="UP001056120">
    <property type="component" value="Linkage Group LG25"/>
</dbReference>
<evidence type="ECO:0000313" key="2">
    <source>
        <dbReference type="Proteomes" id="UP001056120"/>
    </source>
</evidence>
<evidence type="ECO:0000313" key="1">
    <source>
        <dbReference type="EMBL" id="KAI3705628.1"/>
    </source>
</evidence>
<reference evidence="2" key="1">
    <citation type="journal article" date="2022" name="Mol. Ecol. Resour.">
        <title>The genomes of chicory, endive, great burdock and yacon provide insights into Asteraceae palaeo-polyploidization history and plant inulin production.</title>
        <authorList>
            <person name="Fan W."/>
            <person name="Wang S."/>
            <person name="Wang H."/>
            <person name="Wang A."/>
            <person name="Jiang F."/>
            <person name="Liu H."/>
            <person name="Zhao H."/>
            <person name="Xu D."/>
            <person name="Zhang Y."/>
        </authorList>
    </citation>
    <scope>NUCLEOTIDE SEQUENCE [LARGE SCALE GENOMIC DNA]</scope>
    <source>
        <strain evidence="2">cv. Yunnan</strain>
    </source>
</reference>
<comment type="caution">
    <text evidence="1">The sequence shown here is derived from an EMBL/GenBank/DDBJ whole genome shotgun (WGS) entry which is preliminary data.</text>
</comment>
<gene>
    <name evidence="1" type="ORF">L1987_75867</name>
</gene>
<reference evidence="1 2" key="2">
    <citation type="journal article" date="2022" name="Mol. Ecol. Resour.">
        <title>The genomes of chicory, endive, great burdock and yacon provide insights into Asteraceae paleo-polyploidization history and plant inulin production.</title>
        <authorList>
            <person name="Fan W."/>
            <person name="Wang S."/>
            <person name="Wang H."/>
            <person name="Wang A."/>
            <person name="Jiang F."/>
            <person name="Liu H."/>
            <person name="Zhao H."/>
            <person name="Xu D."/>
            <person name="Zhang Y."/>
        </authorList>
    </citation>
    <scope>NUCLEOTIDE SEQUENCE [LARGE SCALE GENOMIC DNA]</scope>
    <source>
        <strain evidence="2">cv. Yunnan</strain>
        <tissue evidence="1">Leaves</tissue>
    </source>
</reference>